<accession>A0AAV2T1B8</accession>
<dbReference type="AlphaFoldDB" id="A0AAV2T1B8"/>
<proteinExistence type="predicted"/>
<gene>
    <name evidence="2" type="ORF">CDAUBV1_LOCUS295</name>
</gene>
<feature type="compositionally biased region" description="Basic and acidic residues" evidence="1">
    <location>
        <begin position="25"/>
        <end position="51"/>
    </location>
</feature>
<dbReference type="EMBL" id="CAXLJL010000001">
    <property type="protein sequence ID" value="CAL5129367.1"/>
    <property type="molecule type" value="Genomic_DNA"/>
</dbReference>
<sequence length="121" mass="13767">MSGRSFESCTDVKESQPVFPAETVKNTKQDENNEEVDRPVELGKRQRDETKKKNKNNGEGMYKKTHIHPFEEQAAKMDSLDSIAMKTVCARSFFRNVSPQPPTIPQSSCPLFLGTEEEEDE</sequence>
<protein>
    <submittedName>
        <fullName evidence="2">Uncharacterized protein</fullName>
    </submittedName>
</protein>
<dbReference type="Proteomes" id="UP001497525">
    <property type="component" value="Unassembled WGS sequence"/>
</dbReference>
<evidence type="ECO:0000256" key="1">
    <source>
        <dbReference type="SAM" id="MobiDB-lite"/>
    </source>
</evidence>
<feature type="region of interest" description="Disordered" evidence="1">
    <location>
        <begin position="1"/>
        <end position="68"/>
    </location>
</feature>
<reference evidence="2" key="1">
    <citation type="submission" date="2024-06" db="EMBL/GenBank/DDBJ databases">
        <authorList>
            <person name="Liu X."/>
            <person name="Lenzi L."/>
            <person name="Haldenby T S."/>
            <person name="Uol C."/>
        </authorList>
    </citation>
    <scope>NUCLEOTIDE SEQUENCE</scope>
</reference>
<organism evidence="2 3">
    <name type="scientific">Calicophoron daubneyi</name>
    <name type="common">Rumen fluke</name>
    <name type="synonym">Paramphistomum daubneyi</name>
    <dbReference type="NCBI Taxonomy" id="300641"/>
    <lineage>
        <taxon>Eukaryota</taxon>
        <taxon>Metazoa</taxon>
        <taxon>Spiralia</taxon>
        <taxon>Lophotrochozoa</taxon>
        <taxon>Platyhelminthes</taxon>
        <taxon>Trematoda</taxon>
        <taxon>Digenea</taxon>
        <taxon>Plagiorchiida</taxon>
        <taxon>Pronocephalata</taxon>
        <taxon>Paramphistomoidea</taxon>
        <taxon>Paramphistomidae</taxon>
        <taxon>Calicophoron</taxon>
    </lineage>
</organism>
<feature type="region of interest" description="Disordered" evidence="1">
    <location>
        <begin position="96"/>
        <end position="121"/>
    </location>
</feature>
<evidence type="ECO:0000313" key="3">
    <source>
        <dbReference type="Proteomes" id="UP001497525"/>
    </source>
</evidence>
<name>A0AAV2T1B8_CALDB</name>
<comment type="caution">
    <text evidence="2">The sequence shown here is derived from an EMBL/GenBank/DDBJ whole genome shotgun (WGS) entry which is preliminary data.</text>
</comment>
<evidence type="ECO:0000313" key="2">
    <source>
        <dbReference type="EMBL" id="CAL5129367.1"/>
    </source>
</evidence>